<dbReference type="OrthoDB" id="10070at2157"/>
<keyword evidence="3" id="KW-1185">Reference proteome</keyword>
<dbReference type="GO" id="GO:0032259">
    <property type="term" value="P:methylation"/>
    <property type="evidence" value="ECO:0007669"/>
    <property type="project" value="UniProtKB-KW"/>
</dbReference>
<accession>A0A484I4H7</accession>
<dbReference type="InterPro" id="IPR029063">
    <property type="entry name" value="SAM-dependent_MTases_sf"/>
</dbReference>
<keyword evidence="2" id="KW-0808">Transferase</keyword>
<proteinExistence type="predicted"/>
<dbReference type="Gene3D" id="3.40.50.150">
    <property type="entry name" value="Vaccinia Virus protein VP39"/>
    <property type="match status" value="1"/>
</dbReference>
<evidence type="ECO:0000313" key="2">
    <source>
        <dbReference type="EMBL" id="VFJ12666.1"/>
    </source>
</evidence>
<dbReference type="InterPro" id="IPR013216">
    <property type="entry name" value="Methyltransf_11"/>
</dbReference>
<protein>
    <submittedName>
        <fullName evidence="2">Erythromycin 3''-O-methyltransferase</fullName>
        <ecNumber evidence="2">2.1.1.254</ecNumber>
    </submittedName>
</protein>
<keyword evidence="2" id="KW-0489">Methyltransferase</keyword>
<reference evidence="2 3" key="1">
    <citation type="submission" date="2019-02" db="EMBL/GenBank/DDBJ databases">
        <authorList>
            <person name="Lehtovirta-Morley E L."/>
        </authorList>
    </citation>
    <scope>NUCLEOTIDE SEQUENCE [LARGE SCALE GENOMIC DNA]</scope>
    <source>
        <strain evidence="2">NFRAN1</strain>
    </source>
</reference>
<dbReference type="GO" id="GO:0102307">
    <property type="term" value="F:erythromycin 3''-o-methyltransferase activity"/>
    <property type="evidence" value="ECO:0007669"/>
    <property type="project" value="UniProtKB-EC"/>
</dbReference>
<feature type="domain" description="Methyltransferase type 11" evidence="1">
    <location>
        <begin position="77"/>
        <end position="190"/>
    </location>
</feature>
<dbReference type="EC" id="2.1.1.254" evidence="2"/>
<evidence type="ECO:0000313" key="3">
    <source>
        <dbReference type="Proteomes" id="UP000294299"/>
    </source>
</evidence>
<dbReference type="SUPFAM" id="SSF53335">
    <property type="entry name" value="S-adenosyl-L-methionine-dependent methyltransferases"/>
    <property type="match status" value="1"/>
</dbReference>
<dbReference type="GO" id="GO:0008757">
    <property type="term" value="F:S-adenosylmethionine-dependent methyltransferase activity"/>
    <property type="evidence" value="ECO:0007669"/>
    <property type="project" value="InterPro"/>
</dbReference>
<dbReference type="EMBL" id="LR216287">
    <property type="protein sequence ID" value="VFJ12666.1"/>
    <property type="molecule type" value="Genomic_DNA"/>
</dbReference>
<organism evidence="2 3">
    <name type="scientific">Candidatus Nitrosocosmicus franklandianus</name>
    <dbReference type="NCBI Taxonomy" id="1798806"/>
    <lineage>
        <taxon>Archaea</taxon>
        <taxon>Nitrososphaerota</taxon>
        <taxon>Nitrososphaeria</taxon>
        <taxon>Nitrososphaerales</taxon>
        <taxon>Nitrososphaeraceae</taxon>
        <taxon>Candidatus Nitrosocosmicus</taxon>
    </lineage>
</organism>
<dbReference type="AlphaFoldDB" id="A0A484I4H7"/>
<dbReference type="Proteomes" id="UP000294299">
    <property type="component" value="Chromosome NFRAN"/>
</dbReference>
<sequence length="303" mass="35161">MFRNISWVSAISIFRRGDSDIIRIYDIFSNLMKVTTGAKFLNLGFWNKEHDTPYQAQKRLTELLGEFGLFSFAHTILDVGSGYSLPAYTWLSKYPNIQVYCINSSFHQLKEANYACREVKNKSYYGIELVSISNLNQRIHHLNAISNLLPLRSNHFDRIVAFESAHHFRPLEIFVSDCSRLLKQNGLLILAIPVITSERSRICRFLDLGILNLTWASEHYTIRKVRFAIENNGFKIIETKFIGPKVYQSLANYYFNNLAELRTKIVQEYPSVVEWILRKSILRMKKASASGKIEYLLIKSTKK</sequence>
<evidence type="ECO:0000259" key="1">
    <source>
        <dbReference type="Pfam" id="PF08241"/>
    </source>
</evidence>
<gene>
    <name evidence="2" type="primary">eryG</name>
    <name evidence="2" type="ORF">NFRAN_0345</name>
</gene>
<dbReference type="CDD" id="cd02440">
    <property type="entry name" value="AdoMet_MTases"/>
    <property type="match status" value="1"/>
</dbReference>
<name>A0A484I4H7_9ARCH</name>
<dbReference type="Pfam" id="PF08241">
    <property type="entry name" value="Methyltransf_11"/>
    <property type="match status" value="1"/>
</dbReference>
<dbReference type="KEGG" id="nfn:NFRAN_0345"/>
<dbReference type="RefSeq" id="WP_134482750.1">
    <property type="nucleotide sequence ID" value="NZ_LR216287.1"/>
</dbReference>
<dbReference type="GeneID" id="39419896"/>